<dbReference type="AlphaFoldDB" id="A0A6A5XG60"/>
<dbReference type="RefSeq" id="XP_033379693.1">
    <property type="nucleotide sequence ID" value="XM_033528964.1"/>
</dbReference>
<dbReference type="CDD" id="cd14688">
    <property type="entry name" value="bZIP_YAP"/>
    <property type="match status" value="1"/>
</dbReference>
<dbReference type="InterPro" id="IPR021833">
    <property type="entry name" value="DUF3425"/>
</dbReference>
<evidence type="ECO:0000313" key="7">
    <source>
        <dbReference type="Proteomes" id="UP000799778"/>
    </source>
</evidence>
<evidence type="ECO:0000256" key="2">
    <source>
        <dbReference type="ARBA" id="ARBA00023242"/>
    </source>
</evidence>
<dbReference type="GeneID" id="54286361"/>
<dbReference type="GO" id="GO:0000976">
    <property type="term" value="F:transcription cis-regulatory region binding"/>
    <property type="evidence" value="ECO:0007669"/>
    <property type="project" value="InterPro"/>
</dbReference>
<dbReference type="OrthoDB" id="3725125at2759"/>
<dbReference type="InterPro" id="IPR004827">
    <property type="entry name" value="bZIP"/>
</dbReference>
<dbReference type="GO" id="GO:0090575">
    <property type="term" value="C:RNA polymerase II transcription regulator complex"/>
    <property type="evidence" value="ECO:0007669"/>
    <property type="project" value="TreeGrafter"/>
</dbReference>
<sequence length="593" mass="65898">MDAENHHDSRTAPTDDRKKLRNRLSQRAFRQRQNAYVKELEEKVQRLGQSDCDKIAELEQENSRLRKQIVSVANKLESVQAHLKTLAVSMIDLTRGVHTDLYEQDNATEDASASKTKEAIPELSIHQPANVTEFDTFADLPMNDNSGAQHPSLDTESLAFNNSYDLDCLDEFDPGLLPSSSDTIFAAHTEPDSASPCEGSTLSFSGAPTIVPHLPLSTTSSSTSTWSKPFAESPDCDPTRLAIWKGGLDSSPWTMLPRVWSYEYQMGSAAYQFALSNKGSGGSKLRSSNSNFSDHIAGVKQCILNSWSVLYATASTETSLITHPQFYAGISLMLSLFNSLNRPRIMSWYAPTKFYHHITDLTIWQICPTKETYSRMHCAYRPTALQLMENYPAIIDWCPFAIIRDKLILLHSANPLLDQIICDIATAYVVQADLSSIVDQPMETLGYIRVWDLINAMGDYDRIQTSPSSRGNTTDQLSPNAFDSNRPNEASESLKLPAPTTSALFNNPAYARLAFEALHMHDGLSVFKLDPDLFLKYPELYDPQFKSIASGTALTPQCRTTIQPPPPLQVATLTTYKHFAEWSLAVLCGSKGG</sequence>
<evidence type="ECO:0000313" key="6">
    <source>
        <dbReference type="EMBL" id="KAF2011354.1"/>
    </source>
</evidence>
<accession>A0A6A5XG60</accession>
<comment type="subcellular location">
    <subcellularLocation>
        <location evidence="1">Nucleus</location>
    </subcellularLocation>
</comment>
<keyword evidence="3" id="KW-0175">Coiled coil</keyword>
<feature type="region of interest" description="Disordered" evidence="4">
    <location>
        <begin position="1"/>
        <end position="23"/>
    </location>
</feature>
<dbReference type="InterPro" id="IPR046347">
    <property type="entry name" value="bZIP_sf"/>
</dbReference>
<keyword evidence="2" id="KW-0539">Nucleus</keyword>
<feature type="domain" description="BZIP" evidence="5">
    <location>
        <begin position="17"/>
        <end position="32"/>
    </location>
</feature>
<dbReference type="Gene3D" id="1.20.5.170">
    <property type="match status" value="1"/>
</dbReference>
<evidence type="ECO:0000256" key="4">
    <source>
        <dbReference type="SAM" id="MobiDB-lite"/>
    </source>
</evidence>
<feature type="coiled-coil region" evidence="3">
    <location>
        <begin position="30"/>
        <end position="75"/>
    </location>
</feature>
<dbReference type="PANTHER" id="PTHR40621">
    <property type="entry name" value="TRANSCRIPTION FACTOR KAPC-RELATED"/>
    <property type="match status" value="1"/>
</dbReference>
<dbReference type="InterPro" id="IPR050936">
    <property type="entry name" value="AP-1-like"/>
</dbReference>
<organism evidence="6 7">
    <name type="scientific">Aaosphaeria arxii CBS 175.79</name>
    <dbReference type="NCBI Taxonomy" id="1450172"/>
    <lineage>
        <taxon>Eukaryota</taxon>
        <taxon>Fungi</taxon>
        <taxon>Dikarya</taxon>
        <taxon>Ascomycota</taxon>
        <taxon>Pezizomycotina</taxon>
        <taxon>Dothideomycetes</taxon>
        <taxon>Pleosporomycetidae</taxon>
        <taxon>Pleosporales</taxon>
        <taxon>Pleosporales incertae sedis</taxon>
        <taxon>Aaosphaeria</taxon>
    </lineage>
</organism>
<dbReference type="SUPFAM" id="SSF57959">
    <property type="entry name" value="Leucine zipper domain"/>
    <property type="match status" value="1"/>
</dbReference>
<reference evidence="6" key="1">
    <citation type="journal article" date="2020" name="Stud. Mycol.">
        <title>101 Dothideomycetes genomes: a test case for predicting lifestyles and emergence of pathogens.</title>
        <authorList>
            <person name="Haridas S."/>
            <person name="Albert R."/>
            <person name="Binder M."/>
            <person name="Bloem J."/>
            <person name="Labutti K."/>
            <person name="Salamov A."/>
            <person name="Andreopoulos B."/>
            <person name="Baker S."/>
            <person name="Barry K."/>
            <person name="Bills G."/>
            <person name="Bluhm B."/>
            <person name="Cannon C."/>
            <person name="Castanera R."/>
            <person name="Culley D."/>
            <person name="Daum C."/>
            <person name="Ezra D."/>
            <person name="Gonzalez J."/>
            <person name="Henrissat B."/>
            <person name="Kuo A."/>
            <person name="Liang C."/>
            <person name="Lipzen A."/>
            <person name="Lutzoni F."/>
            <person name="Magnuson J."/>
            <person name="Mondo S."/>
            <person name="Nolan M."/>
            <person name="Ohm R."/>
            <person name="Pangilinan J."/>
            <person name="Park H.-J."/>
            <person name="Ramirez L."/>
            <person name="Alfaro M."/>
            <person name="Sun H."/>
            <person name="Tritt A."/>
            <person name="Yoshinaga Y."/>
            <person name="Zwiers L.-H."/>
            <person name="Turgeon B."/>
            <person name="Goodwin S."/>
            <person name="Spatafora J."/>
            <person name="Crous P."/>
            <person name="Grigoriev I."/>
        </authorList>
    </citation>
    <scope>NUCLEOTIDE SEQUENCE</scope>
    <source>
        <strain evidence="6">CBS 175.79</strain>
    </source>
</reference>
<dbReference type="Pfam" id="PF11905">
    <property type="entry name" value="DUF3425"/>
    <property type="match status" value="1"/>
</dbReference>
<evidence type="ECO:0000259" key="5">
    <source>
        <dbReference type="PROSITE" id="PS00036"/>
    </source>
</evidence>
<gene>
    <name evidence="6" type="ORF">BU24DRAFT_426432</name>
</gene>
<dbReference type="GO" id="GO:0001228">
    <property type="term" value="F:DNA-binding transcription activator activity, RNA polymerase II-specific"/>
    <property type="evidence" value="ECO:0007669"/>
    <property type="project" value="TreeGrafter"/>
</dbReference>
<dbReference type="SMART" id="SM00338">
    <property type="entry name" value="BRLZ"/>
    <property type="match status" value="1"/>
</dbReference>
<feature type="region of interest" description="Disordered" evidence="4">
    <location>
        <begin position="464"/>
        <end position="494"/>
    </location>
</feature>
<protein>
    <recommendedName>
        <fullName evidence="5">BZIP domain-containing protein</fullName>
    </recommendedName>
</protein>
<dbReference type="Proteomes" id="UP000799778">
    <property type="component" value="Unassembled WGS sequence"/>
</dbReference>
<evidence type="ECO:0000256" key="1">
    <source>
        <dbReference type="ARBA" id="ARBA00004123"/>
    </source>
</evidence>
<evidence type="ECO:0000256" key="3">
    <source>
        <dbReference type="SAM" id="Coils"/>
    </source>
</evidence>
<feature type="compositionally biased region" description="Basic and acidic residues" evidence="4">
    <location>
        <begin position="1"/>
        <end position="18"/>
    </location>
</feature>
<dbReference type="EMBL" id="ML978074">
    <property type="protein sequence ID" value="KAF2011354.1"/>
    <property type="molecule type" value="Genomic_DNA"/>
</dbReference>
<dbReference type="PROSITE" id="PS00036">
    <property type="entry name" value="BZIP_BASIC"/>
    <property type="match status" value="1"/>
</dbReference>
<dbReference type="PANTHER" id="PTHR40621:SF10">
    <property type="entry name" value="BZIP DOMAIN-CONTAINING PROTEIN"/>
    <property type="match status" value="1"/>
</dbReference>
<keyword evidence="7" id="KW-1185">Reference proteome</keyword>
<name>A0A6A5XG60_9PLEO</name>
<proteinExistence type="predicted"/>
<feature type="compositionally biased region" description="Polar residues" evidence="4">
    <location>
        <begin position="464"/>
        <end position="491"/>
    </location>
</feature>